<keyword evidence="2 15" id="KW-0813">Transport</keyword>
<feature type="binding site" evidence="14">
    <location>
        <position position="21"/>
    </location>
    <ligand>
        <name>Mg(2+)</name>
        <dbReference type="ChEBI" id="CHEBI:18420"/>
        <label>2</label>
    </ligand>
</feature>
<keyword evidence="18" id="KW-1185">Reference proteome</keyword>
<comment type="caution">
    <text evidence="17">The sequence shown here is derived from an EMBL/GenBank/DDBJ whole genome shotgun (WGS) entry which is preliminary data.</text>
</comment>
<dbReference type="InterPro" id="IPR005225">
    <property type="entry name" value="Small_GTP-bd"/>
</dbReference>
<name>A0A5C6RNZ8_9FLAO</name>
<evidence type="ECO:0000256" key="4">
    <source>
        <dbReference type="ARBA" id="ARBA00022496"/>
    </source>
</evidence>
<feature type="transmembrane region" description="Helical" evidence="15">
    <location>
        <begin position="618"/>
        <end position="637"/>
    </location>
</feature>
<dbReference type="Pfam" id="PF07670">
    <property type="entry name" value="Gate"/>
    <property type="match status" value="2"/>
</dbReference>
<feature type="transmembrane region" description="Helical" evidence="15">
    <location>
        <begin position="352"/>
        <end position="378"/>
    </location>
</feature>
<evidence type="ECO:0000256" key="3">
    <source>
        <dbReference type="ARBA" id="ARBA00022475"/>
    </source>
</evidence>
<feature type="transmembrane region" description="Helical" evidence="15">
    <location>
        <begin position="586"/>
        <end position="606"/>
    </location>
</feature>
<dbReference type="AlphaFoldDB" id="A0A5C6RNZ8"/>
<feature type="domain" description="FeoB-type G" evidence="16">
    <location>
        <begin position="1"/>
        <end position="163"/>
    </location>
</feature>
<evidence type="ECO:0000256" key="7">
    <source>
        <dbReference type="ARBA" id="ARBA00022989"/>
    </source>
</evidence>
<comment type="subcellular location">
    <subcellularLocation>
        <location evidence="15">Cell inner membrane</location>
        <topology evidence="15">Multi-pass membrane protein</topology>
    </subcellularLocation>
    <subcellularLocation>
        <location evidence="1">Cell membrane</location>
        <topology evidence="1">Multi-pass membrane protein</topology>
    </subcellularLocation>
</comment>
<feature type="binding site" evidence="13">
    <location>
        <begin position="53"/>
        <end position="56"/>
    </location>
    <ligand>
        <name>GTP</name>
        <dbReference type="ChEBI" id="CHEBI:37565"/>
        <label>1</label>
    </ligand>
</feature>
<evidence type="ECO:0000256" key="15">
    <source>
        <dbReference type="RuleBase" id="RU362098"/>
    </source>
</evidence>
<dbReference type="SUPFAM" id="SSF52540">
    <property type="entry name" value="P-loop containing nucleoside triphosphate hydrolases"/>
    <property type="match status" value="1"/>
</dbReference>
<keyword evidence="7 15" id="KW-1133">Transmembrane helix</keyword>
<dbReference type="NCBIfam" id="TIGR00231">
    <property type="entry name" value="small_GTP"/>
    <property type="match status" value="1"/>
</dbReference>
<dbReference type="Pfam" id="PF02421">
    <property type="entry name" value="FeoB_N"/>
    <property type="match status" value="1"/>
</dbReference>
<dbReference type="InterPro" id="IPR027417">
    <property type="entry name" value="P-loop_NTPase"/>
</dbReference>
<dbReference type="Proteomes" id="UP000321721">
    <property type="component" value="Unassembled WGS sequence"/>
</dbReference>
<feature type="transmembrane region" description="Helical" evidence="15">
    <location>
        <begin position="390"/>
        <end position="412"/>
    </location>
</feature>
<protein>
    <recommendedName>
        <fullName evidence="12 15">Ferrous iron transport protein B</fullName>
    </recommendedName>
</protein>
<feature type="binding site" evidence="14">
    <location>
        <position position="18"/>
    </location>
    <ligand>
        <name>Mg(2+)</name>
        <dbReference type="ChEBI" id="CHEBI:18420"/>
        <label>2</label>
    </ligand>
</feature>
<reference evidence="17 18" key="1">
    <citation type="submission" date="2019-08" db="EMBL/GenBank/DDBJ databases">
        <title>Genome of Vicingus serpentipes NCIMB 15042.</title>
        <authorList>
            <person name="Bowman J.P."/>
        </authorList>
    </citation>
    <scope>NUCLEOTIDE SEQUENCE [LARGE SCALE GENOMIC DNA]</scope>
    <source>
        <strain evidence="17 18">NCIMB 15042</strain>
    </source>
</reference>
<feature type="binding site" evidence="13">
    <location>
        <begin position="32"/>
        <end position="36"/>
    </location>
    <ligand>
        <name>GTP</name>
        <dbReference type="ChEBI" id="CHEBI:37565"/>
        <label>1</label>
    </ligand>
</feature>
<evidence type="ECO:0000256" key="8">
    <source>
        <dbReference type="ARBA" id="ARBA00023004"/>
    </source>
</evidence>
<evidence type="ECO:0000256" key="9">
    <source>
        <dbReference type="ARBA" id="ARBA00023065"/>
    </source>
</evidence>
<dbReference type="EMBL" id="VOOS01000006">
    <property type="protein sequence ID" value="TXB63953.1"/>
    <property type="molecule type" value="Genomic_DNA"/>
</dbReference>
<feature type="binding site" evidence="14">
    <location>
        <position position="22"/>
    </location>
    <ligand>
        <name>Mg(2+)</name>
        <dbReference type="ChEBI" id="CHEBI:18420"/>
        <label>1</label>
    </ligand>
</feature>
<comment type="similarity">
    <text evidence="15">Belongs to the TRAFAC class TrmE-Era-EngA-EngB-Septin-like GTPase superfamily. FeoB GTPase (TC 9.A.8) family.</text>
</comment>
<keyword evidence="5 15" id="KW-0812">Transmembrane</keyword>
<comment type="function">
    <text evidence="15">Probable transporter of a GTP-driven Fe(2+) uptake system.</text>
</comment>
<keyword evidence="4 15" id="KW-0410">Iron transport</keyword>
<evidence type="ECO:0000256" key="12">
    <source>
        <dbReference type="NCBIfam" id="TIGR00437"/>
    </source>
</evidence>
<dbReference type="InterPro" id="IPR006073">
    <property type="entry name" value="GTP-bd"/>
</dbReference>
<dbReference type="OrthoDB" id="9809127at2"/>
<organism evidence="17 18">
    <name type="scientific">Vicingus serpentipes</name>
    <dbReference type="NCBI Taxonomy" id="1926625"/>
    <lineage>
        <taxon>Bacteria</taxon>
        <taxon>Pseudomonadati</taxon>
        <taxon>Bacteroidota</taxon>
        <taxon>Flavobacteriia</taxon>
        <taxon>Flavobacteriales</taxon>
        <taxon>Vicingaceae</taxon>
        <taxon>Vicingus</taxon>
    </lineage>
</organism>
<dbReference type="CDD" id="cd01879">
    <property type="entry name" value="FeoB"/>
    <property type="match status" value="1"/>
</dbReference>
<dbReference type="Pfam" id="PF07664">
    <property type="entry name" value="FeoB_C"/>
    <property type="match status" value="1"/>
</dbReference>
<dbReference type="PROSITE" id="PS51711">
    <property type="entry name" value="G_FEOB"/>
    <property type="match status" value="1"/>
</dbReference>
<dbReference type="InterPro" id="IPR011642">
    <property type="entry name" value="Gate_dom"/>
</dbReference>
<dbReference type="InterPro" id="IPR011640">
    <property type="entry name" value="Fe2_transport_prot_B_C"/>
</dbReference>
<keyword evidence="8 15" id="KW-0408">Iron</keyword>
<dbReference type="InterPro" id="IPR030389">
    <property type="entry name" value="G_FEOB_dom"/>
</dbReference>
<evidence type="ECO:0000256" key="14">
    <source>
        <dbReference type="PIRSR" id="PIRSR603373-2"/>
    </source>
</evidence>
<feature type="transmembrane region" description="Helical" evidence="15">
    <location>
        <begin position="274"/>
        <end position="298"/>
    </location>
</feature>
<dbReference type="PANTHER" id="PTHR43185:SF1">
    <property type="entry name" value="FE(2+) TRANSPORTER FEOB"/>
    <property type="match status" value="1"/>
</dbReference>
<dbReference type="PRINTS" id="PR00326">
    <property type="entry name" value="GTP1OBG"/>
</dbReference>
<dbReference type="NCBIfam" id="TIGR00437">
    <property type="entry name" value="feoB"/>
    <property type="match status" value="1"/>
</dbReference>
<dbReference type="GO" id="GO:0005886">
    <property type="term" value="C:plasma membrane"/>
    <property type="evidence" value="ECO:0007669"/>
    <property type="project" value="UniProtKB-SubCell"/>
</dbReference>
<dbReference type="InterPro" id="IPR003373">
    <property type="entry name" value="Fe2_transport_prot-B"/>
</dbReference>
<feature type="transmembrane region" description="Helical" evidence="15">
    <location>
        <begin position="218"/>
        <end position="239"/>
    </location>
</feature>
<evidence type="ECO:0000313" key="18">
    <source>
        <dbReference type="Proteomes" id="UP000321721"/>
    </source>
</evidence>
<evidence type="ECO:0000313" key="17">
    <source>
        <dbReference type="EMBL" id="TXB63953.1"/>
    </source>
</evidence>
<accession>A0A5C6RNZ8</accession>
<keyword evidence="10 13" id="KW-0342">GTP-binding</keyword>
<proteinExistence type="inferred from homology"/>
<evidence type="ECO:0000256" key="2">
    <source>
        <dbReference type="ARBA" id="ARBA00022448"/>
    </source>
</evidence>
<evidence type="ECO:0000256" key="13">
    <source>
        <dbReference type="PIRSR" id="PIRSR603373-1"/>
    </source>
</evidence>
<dbReference type="GO" id="GO:0046872">
    <property type="term" value="F:metal ion binding"/>
    <property type="evidence" value="ECO:0007669"/>
    <property type="project" value="UniProtKB-KW"/>
</dbReference>
<comment type="caution">
    <text evidence="15">Lacks conserved residue(s) required for the propagation of feature annotation.</text>
</comment>
<evidence type="ECO:0000256" key="1">
    <source>
        <dbReference type="ARBA" id="ARBA00004651"/>
    </source>
</evidence>
<evidence type="ECO:0000259" key="16">
    <source>
        <dbReference type="PROSITE" id="PS51711"/>
    </source>
</evidence>
<dbReference type="RefSeq" id="WP_147101903.1">
    <property type="nucleotide sequence ID" value="NZ_VOOS01000006.1"/>
</dbReference>
<dbReference type="InterPro" id="IPR050860">
    <property type="entry name" value="FeoB_GTPase"/>
</dbReference>
<keyword evidence="14" id="KW-0460">Magnesium</keyword>
<keyword evidence="6 13" id="KW-0547">Nucleotide-binding</keyword>
<dbReference type="GO" id="GO:0015093">
    <property type="term" value="F:ferrous iron transmembrane transporter activity"/>
    <property type="evidence" value="ECO:0007669"/>
    <property type="project" value="UniProtKB-UniRule"/>
</dbReference>
<keyword evidence="3" id="KW-1003">Cell membrane</keyword>
<feature type="binding site" evidence="13">
    <location>
        <begin position="7"/>
        <end position="14"/>
    </location>
    <ligand>
        <name>GTP</name>
        <dbReference type="ChEBI" id="CHEBI:37565"/>
        <label>1</label>
    </ligand>
</feature>
<dbReference type="PANTHER" id="PTHR43185">
    <property type="entry name" value="FERROUS IRON TRANSPORT PROTEIN B"/>
    <property type="match status" value="1"/>
</dbReference>
<gene>
    <name evidence="17" type="primary">feoB</name>
    <name evidence="17" type="ORF">FRY74_11920</name>
</gene>
<evidence type="ECO:0000256" key="10">
    <source>
        <dbReference type="ARBA" id="ARBA00023134"/>
    </source>
</evidence>
<evidence type="ECO:0000256" key="11">
    <source>
        <dbReference type="ARBA" id="ARBA00023136"/>
    </source>
</evidence>
<dbReference type="Gene3D" id="3.40.50.300">
    <property type="entry name" value="P-loop containing nucleotide triphosphate hydrolases"/>
    <property type="match status" value="1"/>
</dbReference>
<keyword evidence="14" id="KW-0479">Metal-binding</keyword>
<sequence>MKILLAGNPNTGKSTLFNVLTGLNQKVGNFPGVTVDKKSGFFNVKNEKVKIVDLPGTYSLTPNSEDERVTKEYVCNADKDDIVVLVADATNLKRNLLLLTQIIDQGKKTILVLNMMDLLQKNNHEIKIQKLELLLGVPVVAINARIGKGIDDLKYTIINHKFKATKFIDQPFSSNVIDETMLRYNKINQIVNECLVINGEDKSSVLTRKIDNIITHKVYGYLIFLVLLFLMFQAIFSWSAYPMELIENGFMLLGNSLSNLLPDGAINDLIVEGIIAGLGGIFVFIPQITMLFAFIIILEDTGYMARVSFLMDRILRNFGLNGKSIIPLLSSTACAVPAIMGARTITNYKERLITIMVSPLISCSARIPVYSLLIALVVPKENVWGVFNMQGVLMMGLYLVGFVTALLAAWVMKLIIESKERSTFILEMPIYRMPRWKNVGFEIFGKVRVFLFDAGKIIVAISIVLWGLSSYGPSEAYEKIDAKYTELSKTNPSEQLESLKSADKLEASYAGMIGKTIEPVIRPLGFDWKIGIALVTSFAAREVFVGTMATLYSVGDEDNTSTIRQKMLVAKNSRTGKLLYTKATTYSLLIFYAFAMQCMATLAIVYRETNSIKWPLIQLVYMGALAYFSSLIVYTIFS</sequence>
<feature type="binding site" evidence="13">
    <location>
        <begin position="114"/>
        <end position="117"/>
    </location>
    <ligand>
        <name>GTP</name>
        <dbReference type="ChEBI" id="CHEBI:37565"/>
        <label>1</label>
    </ligand>
</feature>
<evidence type="ECO:0000256" key="6">
    <source>
        <dbReference type="ARBA" id="ARBA00022741"/>
    </source>
</evidence>
<dbReference type="GO" id="GO:0005525">
    <property type="term" value="F:GTP binding"/>
    <property type="evidence" value="ECO:0007669"/>
    <property type="project" value="UniProtKB-KW"/>
</dbReference>
<keyword evidence="11 15" id="KW-0472">Membrane</keyword>
<keyword evidence="9" id="KW-0406">Ion transport</keyword>
<evidence type="ECO:0000256" key="5">
    <source>
        <dbReference type="ARBA" id="ARBA00022692"/>
    </source>
</evidence>